<dbReference type="InterPro" id="IPR029154">
    <property type="entry name" value="HIBADH-like_NADP-bd"/>
</dbReference>
<dbReference type="PANTHER" id="PTHR22981">
    <property type="entry name" value="3-HYDROXYISOBUTYRATE DEHYDROGENASE-RELATED"/>
    <property type="match status" value="1"/>
</dbReference>
<sequence>MDCNVGFIGLGAIGYPMAASIRHKLRKNTVLHIFDVHKPASKRFKDEFGSIGPVEIEDSPRDVASKADVVVTMVPGTAEVQAVYLHVKDGIIAAPKNNQRLLVECSTIDTATAREVSRQIQEAGQGTYADAPVSGGVPAAEKSNLSFMIGHVEPAPGDIDMAGERLRQVVTMMGDPEKLFWCGSVGSGLAAKISNNYISCSVLLLVAEAMAIGVKSGVDPKMLHKIIHSSTGQTFMGDNVCPVPDVVPHAPSSNAWRLGFKTQMFLKDLSLGIEAAERESLEPTMAKAAYAVFEKAAKDPRCVDRDGSSVYLHITDTQDS</sequence>
<dbReference type="InterPro" id="IPR013328">
    <property type="entry name" value="6PGD_dom2"/>
</dbReference>
<evidence type="ECO:0000256" key="3">
    <source>
        <dbReference type="PIRSR" id="PIRSR000103-1"/>
    </source>
</evidence>
<protein>
    <submittedName>
        <fullName evidence="6">NAD binding domain of 6-phosphogluconate dehydrogenase-domain-containing protein</fullName>
    </submittedName>
</protein>
<dbReference type="InterPro" id="IPR015815">
    <property type="entry name" value="HIBADH-related"/>
</dbReference>
<name>A0A9P9IGL7_9HYPO</name>
<dbReference type="GO" id="GO:0005739">
    <property type="term" value="C:mitochondrion"/>
    <property type="evidence" value="ECO:0007669"/>
    <property type="project" value="TreeGrafter"/>
</dbReference>
<dbReference type="Pfam" id="PF14833">
    <property type="entry name" value="NAD_binding_11"/>
    <property type="match status" value="1"/>
</dbReference>
<feature type="domain" description="6-phosphogluconate dehydrogenase NADP-binding" evidence="4">
    <location>
        <begin position="4"/>
        <end position="151"/>
    </location>
</feature>
<dbReference type="GO" id="GO:0050661">
    <property type="term" value="F:NADP binding"/>
    <property type="evidence" value="ECO:0007669"/>
    <property type="project" value="InterPro"/>
</dbReference>
<keyword evidence="2" id="KW-0520">NAD</keyword>
<dbReference type="OrthoDB" id="21615at2759"/>
<dbReference type="GO" id="GO:0051287">
    <property type="term" value="F:NAD binding"/>
    <property type="evidence" value="ECO:0007669"/>
    <property type="project" value="InterPro"/>
</dbReference>
<dbReference type="SUPFAM" id="SSF51735">
    <property type="entry name" value="NAD(P)-binding Rossmann-fold domains"/>
    <property type="match status" value="1"/>
</dbReference>
<evidence type="ECO:0000259" key="4">
    <source>
        <dbReference type="Pfam" id="PF03446"/>
    </source>
</evidence>
<dbReference type="Gene3D" id="3.40.50.720">
    <property type="entry name" value="NAD(P)-binding Rossmann-like Domain"/>
    <property type="match status" value="1"/>
</dbReference>
<feature type="active site" evidence="3">
    <location>
        <position position="192"/>
    </location>
</feature>
<evidence type="ECO:0000313" key="7">
    <source>
        <dbReference type="Proteomes" id="UP000717696"/>
    </source>
</evidence>
<dbReference type="Gene3D" id="1.10.1040.10">
    <property type="entry name" value="N-(1-d-carboxylethyl)-l-norvaline Dehydrogenase, domain 2"/>
    <property type="match status" value="1"/>
</dbReference>
<dbReference type="AlphaFoldDB" id="A0A9P9IGL7"/>
<dbReference type="PIRSF" id="PIRSF000103">
    <property type="entry name" value="HIBADH"/>
    <property type="match status" value="1"/>
</dbReference>
<evidence type="ECO:0000256" key="1">
    <source>
        <dbReference type="ARBA" id="ARBA00023002"/>
    </source>
</evidence>
<keyword evidence="1" id="KW-0560">Oxidoreductase</keyword>
<organism evidence="6 7">
    <name type="scientific">Dactylonectria estremocensis</name>
    <dbReference type="NCBI Taxonomy" id="1079267"/>
    <lineage>
        <taxon>Eukaryota</taxon>
        <taxon>Fungi</taxon>
        <taxon>Dikarya</taxon>
        <taxon>Ascomycota</taxon>
        <taxon>Pezizomycotina</taxon>
        <taxon>Sordariomycetes</taxon>
        <taxon>Hypocreomycetidae</taxon>
        <taxon>Hypocreales</taxon>
        <taxon>Nectriaceae</taxon>
        <taxon>Dactylonectria</taxon>
    </lineage>
</organism>
<gene>
    <name evidence="6" type="ORF">B0J13DRAFT_651771</name>
</gene>
<dbReference type="GO" id="GO:0008442">
    <property type="term" value="F:3-hydroxyisobutyrate dehydrogenase activity"/>
    <property type="evidence" value="ECO:0007669"/>
    <property type="project" value="TreeGrafter"/>
</dbReference>
<dbReference type="Proteomes" id="UP000717696">
    <property type="component" value="Unassembled WGS sequence"/>
</dbReference>
<dbReference type="PANTHER" id="PTHR22981:SF81">
    <property type="entry name" value="DEHYDROGENASE, PUTATIVE-RELATED"/>
    <property type="match status" value="1"/>
</dbReference>
<dbReference type="InterPro" id="IPR006115">
    <property type="entry name" value="6PGDH_NADP-bd"/>
</dbReference>
<feature type="domain" description="3-hydroxyisobutyrate dehydrogenase-like NAD-binding" evidence="5">
    <location>
        <begin position="186"/>
        <end position="299"/>
    </location>
</feature>
<accession>A0A9P9IGL7</accession>
<dbReference type="GO" id="GO:0006574">
    <property type="term" value="P:L-valine catabolic process"/>
    <property type="evidence" value="ECO:0007669"/>
    <property type="project" value="TreeGrafter"/>
</dbReference>
<evidence type="ECO:0000259" key="5">
    <source>
        <dbReference type="Pfam" id="PF14833"/>
    </source>
</evidence>
<proteinExistence type="predicted"/>
<dbReference type="Pfam" id="PF03446">
    <property type="entry name" value="NAD_binding_2"/>
    <property type="match status" value="1"/>
</dbReference>
<evidence type="ECO:0000256" key="2">
    <source>
        <dbReference type="ARBA" id="ARBA00023027"/>
    </source>
</evidence>
<dbReference type="InterPro" id="IPR008927">
    <property type="entry name" value="6-PGluconate_DH-like_C_sf"/>
</dbReference>
<dbReference type="InterPro" id="IPR036291">
    <property type="entry name" value="NAD(P)-bd_dom_sf"/>
</dbReference>
<comment type="caution">
    <text evidence="6">The sequence shown here is derived from an EMBL/GenBank/DDBJ whole genome shotgun (WGS) entry which is preliminary data.</text>
</comment>
<keyword evidence="7" id="KW-1185">Reference proteome</keyword>
<dbReference type="SUPFAM" id="SSF48179">
    <property type="entry name" value="6-phosphogluconate dehydrogenase C-terminal domain-like"/>
    <property type="match status" value="1"/>
</dbReference>
<reference evidence="6" key="1">
    <citation type="journal article" date="2021" name="Nat. Commun.">
        <title>Genetic determinants of endophytism in the Arabidopsis root mycobiome.</title>
        <authorList>
            <person name="Mesny F."/>
            <person name="Miyauchi S."/>
            <person name="Thiergart T."/>
            <person name="Pickel B."/>
            <person name="Atanasova L."/>
            <person name="Karlsson M."/>
            <person name="Huettel B."/>
            <person name="Barry K.W."/>
            <person name="Haridas S."/>
            <person name="Chen C."/>
            <person name="Bauer D."/>
            <person name="Andreopoulos W."/>
            <person name="Pangilinan J."/>
            <person name="LaButti K."/>
            <person name="Riley R."/>
            <person name="Lipzen A."/>
            <person name="Clum A."/>
            <person name="Drula E."/>
            <person name="Henrissat B."/>
            <person name="Kohler A."/>
            <person name="Grigoriev I.V."/>
            <person name="Martin F.M."/>
            <person name="Hacquard S."/>
        </authorList>
    </citation>
    <scope>NUCLEOTIDE SEQUENCE</scope>
    <source>
        <strain evidence="6">MPI-CAGE-AT-0021</strain>
    </source>
</reference>
<dbReference type="EMBL" id="JAGMUU010000031">
    <property type="protein sequence ID" value="KAH7118610.1"/>
    <property type="molecule type" value="Genomic_DNA"/>
</dbReference>
<evidence type="ECO:0000313" key="6">
    <source>
        <dbReference type="EMBL" id="KAH7118610.1"/>
    </source>
</evidence>